<dbReference type="EMBL" id="CM042880">
    <property type="protein sequence ID" value="KAI4388189.1"/>
    <property type="molecule type" value="Genomic_DNA"/>
</dbReference>
<comment type="caution">
    <text evidence="1">The sequence shown here is derived from an EMBL/GenBank/DDBJ whole genome shotgun (WGS) entry which is preliminary data.</text>
</comment>
<accession>A0ACB9SEC2</accession>
<sequence length="195" mass="21670">MDNGRNGYGYNYPWSGGLHIALREDDYEEAEVWSVLDDGSGRSPAFYHEDEPRTWPKPKPKGVVLNNRASESRGIPRRGPGPGALKVQKSAPMNISYWPDKSNAGGQVSSSSSGKNKKKETRDDSEDDEKGESEDEEEGGWETRLPPHEIIARRMARGHVSSFSVLEGMGRKLKGRDLAKVRRAVLTRTGFLESP</sequence>
<keyword evidence="2" id="KW-1185">Reference proteome</keyword>
<gene>
    <name evidence="1" type="ORF">MLD38_000542</name>
</gene>
<protein>
    <submittedName>
        <fullName evidence="1">Uncharacterized protein</fullName>
    </submittedName>
</protein>
<name>A0ACB9SEC2_9MYRT</name>
<reference evidence="2" key="1">
    <citation type="journal article" date="2023" name="Front. Plant Sci.">
        <title>Chromosomal-level genome assembly of Melastoma candidum provides insights into trichome evolution.</title>
        <authorList>
            <person name="Zhong Y."/>
            <person name="Wu W."/>
            <person name="Sun C."/>
            <person name="Zou P."/>
            <person name="Liu Y."/>
            <person name="Dai S."/>
            <person name="Zhou R."/>
        </authorList>
    </citation>
    <scope>NUCLEOTIDE SEQUENCE [LARGE SCALE GENOMIC DNA]</scope>
</reference>
<dbReference type="Proteomes" id="UP001057402">
    <property type="component" value="Chromosome 1"/>
</dbReference>
<evidence type="ECO:0000313" key="2">
    <source>
        <dbReference type="Proteomes" id="UP001057402"/>
    </source>
</evidence>
<proteinExistence type="predicted"/>
<organism evidence="1 2">
    <name type="scientific">Melastoma candidum</name>
    <dbReference type="NCBI Taxonomy" id="119954"/>
    <lineage>
        <taxon>Eukaryota</taxon>
        <taxon>Viridiplantae</taxon>
        <taxon>Streptophyta</taxon>
        <taxon>Embryophyta</taxon>
        <taxon>Tracheophyta</taxon>
        <taxon>Spermatophyta</taxon>
        <taxon>Magnoliopsida</taxon>
        <taxon>eudicotyledons</taxon>
        <taxon>Gunneridae</taxon>
        <taxon>Pentapetalae</taxon>
        <taxon>rosids</taxon>
        <taxon>malvids</taxon>
        <taxon>Myrtales</taxon>
        <taxon>Melastomataceae</taxon>
        <taxon>Melastomatoideae</taxon>
        <taxon>Melastomateae</taxon>
        <taxon>Melastoma</taxon>
    </lineage>
</organism>
<evidence type="ECO:0000313" key="1">
    <source>
        <dbReference type="EMBL" id="KAI4388189.1"/>
    </source>
</evidence>